<dbReference type="EMBL" id="VHIF01000001">
    <property type="protein sequence ID" value="TQO39139.1"/>
    <property type="molecule type" value="Genomic_DNA"/>
</dbReference>
<dbReference type="RefSeq" id="WP_031445771.1">
    <property type="nucleotide sequence ID" value="NZ_JPOO01000003.1"/>
</dbReference>
<accession>A0ABY3AET7</accession>
<evidence type="ECO:0000313" key="2">
    <source>
        <dbReference type="Proteomes" id="UP000315363"/>
    </source>
</evidence>
<protein>
    <recommendedName>
        <fullName evidence="3">Phenylalanyl-tRNA synthetase subunit alpha</fullName>
    </recommendedName>
</protein>
<reference evidence="1 2" key="1">
    <citation type="submission" date="2019-06" db="EMBL/GenBank/DDBJ databases">
        <title>A large-scale integrated study on North Sea by COGITO (Coastal Microbe Genomic &amp; Taxonomic Observatory).</title>
        <authorList>
            <person name="Teeling H."/>
        </authorList>
    </citation>
    <scope>NUCLEOTIDE SEQUENCE [LARGE SCALE GENOMIC DNA]</scope>
    <source>
        <strain evidence="1 2">MAR_2009_79</strain>
    </source>
</reference>
<dbReference type="Proteomes" id="UP000315363">
    <property type="component" value="Unassembled WGS sequence"/>
</dbReference>
<sequence>MKKDIEIPIAKNVHVAIIHEWNDEFLEKNWNAYLINDRDSKIEAVIAVSNGYEGDRKTSTMRHGLGDIPAKSFRKIEILQEDILAFNNEFFVTFFADDKLYEKRFLFEKYSISESNLGPVPVMELEGIMPNNI</sequence>
<comment type="caution">
    <text evidence="1">The sequence shown here is derived from an EMBL/GenBank/DDBJ whole genome shotgun (WGS) entry which is preliminary data.</text>
</comment>
<evidence type="ECO:0000313" key="1">
    <source>
        <dbReference type="EMBL" id="TQO39139.1"/>
    </source>
</evidence>
<organism evidence="1 2">
    <name type="scientific">Arenibacter algicola</name>
    <dbReference type="NCBI Taxonomy" id="616991"/>
    <lineage>
        <taxon>Bacteria</taxon>
        <taxon>Pseudomonadati</taxon>
        <taxon>Bacteroidota</taxon>
        <taxon>Flavobacteriia</taxon>
        <taxon>Flavobacteriales</taxon>
        <taxon>Flavobacteriaceae</taxon>
        <taxon>Arenibacter</taxon>
    </lineage>
</organism>
<keyword evidence="2" id="KW-1185">Reference proteome</keyword>
<name>A0ABY3AET7_9FLAO</name>
<proteinExistence type="predicted"/>
<gene>
    <name evidence="1" type="ORF">GQ41_3809</name>
</gene>
<evidence type="ECO:0008006" key="3">
    <source>
        <dbReference type="Google" id="ProtNLM"/>
    </source>
</evidence>